<proteinExistence type="predicted"/>
<protein>
    <submittedName>
        <fullName evidence="1">Uncharacterized protein</fullName>
    </submittedName>
</protein>
<gene>
    <name evidence="1" type="ORF">VR25_028</name>
</gene>
<dbReference type="Proteomes" id="UP000030717">
    <property type="component" value="Segment"/>
</dbReference>
<accession>A0A0A7HCB3</accession>
<dbReference type="KEGG" id="vg:26636190"/>
<dbReference type="EMBL" id="KP007361">
    <property type="protein sequence ID" value="AIZ02372.1"/>
    <property type="molecule type" value="Genomic_DNA"/>
</dbReference>
<dbReference type="RefSeq" id="YP_009209770.1">
    <property type="nucleotide sequence ID" value="NC_028925.1"/>
</dbReference>
<organism evidence="1 2">
    <name type="scientific">Escherichia phage vB_EcoM_VR25</name>
    <dbReference type="NCBI Taxonomy" id="1567028"/>
    <lineage>
        <taxon>Viruses</taxon>
        <taxon>Duplodnaviria</taxon>
        <taxon>Heunggongvirae</taxon>
        <taxon>Uroviricota</taxon>
        <taxon>Caudoviricetes</taxon>
        <taxon>Pantevenvirales</taxon>
        <taxon>Straboviridae</taxon>
        <taxon>Tevenvirinae</taxon>
        <taxon>Gaprivervirus</taxon>
        <taxon>Gaprivervirus vr25</taxon>
    </lineage>
</organism>
<keyword evidence="2" id="KW-1185">Reference proteome</keyword>
<evidence type="ECO:0000313" key="2">
    <source>
        <dbReference type="Proteomes" id="UP000030717"/>
    </source>
</evidence>
<reference evidence="1 2" key="1">
    <citation type="submission" date="2014-10" db="EMBL/GenBank/DDBJ databases">
        <title>VR bacteriophages - a small but diverse group of low-temperature viruses.</title>
        <authorList>
            <person name="Kaliniene L."/>
            <person name="Meskys R."/>
            <person name="Simoliunas E."/>
            <person name="Zajanckauskaite A."/>
            <person name="Truncaite L."/>
        </authorList>
    </citation>
    <scope>NUCLEOTIDE SEQUENCE [LARGE SCALE GENOMIC DNA]</scope>
</reference>
<dbReference type="GeneID" id="26636190"/>
<name>A0A0A7HCB3_9CAUD</name>
<evidence type="ECO:0000313" key="1">
    <source>
        <dbReference type="EMBL" id="AIZ02372.1"/>
    </source>
</evidence>
<sequence>MKFNFKKWDDDGRPATKAFGSDAIELGRHLEFPEENYFQLDDFYCRDTDDRNLFWVFIKGGGHFYIDKKYA</sequence>